<dbReference type="SUPFAM" id="SSF56784">
    <property type="entry name" value="HAD-like"/>
    <property type="match status" value="1"/>
</dbReference>
<dbReference type="InterPro" id="IPR050582">
    <property type="entry name" value="HAD-like_SerB"/>
</dbReference>
<evidence type="ECO:0000256" key="5">
    <source>
        <dbReference type="ARBA" id="ARBA00015196"/>
    </source>
</evidence>
<evidence type="ECO:0000256" key="3">
    <source>
        <dbReference type="ARBA" id="ARBA00009184"/>
    </source>
</evidence>
<dbReference type="PRINTS" id="PR00119">
    <property type="entry name" value="CATATPASE"/>
</dbReference>
<accession>A0A3N5DLP5</accession>
<evidence type="ECO:0000256" key="11">
    <source>
        <dbReference type="ARBA" id="ARBA00031693"/>
    </source>
</evidence>
<reference evidence="15 16" key="1">
    <citation type="submission" date="2018-11" db="EMBL/GenBank/DDBJ databases">
        <title>Erythrobacter spongiae sp. nov., isolated from a marine sponge.</title>
        <authorList>
            <person name="Zhuang L."/>
            <person name="Luo L."/>
        </authorList>
    </citation>
    <scope>NUCLEOTIDE SEQUENCE [LARGE SCALE GENOMIC DNA]</scope>
    <source>
        <strain evidence="15 16">HN-E23</strain>
    </source>
</reference>
<comment type="cofactor">
    <cofactor evidence="1">
        <name>Mg(2+)</name>
        <dbReference type="ChEBI" id="CHEBI:18420"/>
    </cofactor>
</comment>
<dbReference type="OrthoDB" id="9792539at2"/>
<evidence type="ECO:0000256" key="4">
    <source>
        <dbReference type="ARBA" id="ARBA00012640"/>
    </source>
</evidence>
<dbReference type="Proteomes" id="UP000275232">
    <property type="component" value="Unassembled WGS sequence"/>
</dbReference>
<sequence length="294" mass="31910">MLIVRLIADPATLETRVEEMRDTLEVAGMPLAHAGMLDFCGEVLQMEFAGDDVPLLRRVLSSAFDPADCIIARDAFRVPDLFVSDMDSTMIGQECIDELADFAGLKEKISGITERAMQGELDFESALRERVSLLEGLPEDAITRCLEERITPTEGARTLVETLKSRGCRTVLVTGGFHHFADVVADRIGFDRVVGNRLEVSAGKLNGHLAGAITDSATKRRVLEEERASLGGGAVTMAAGDGANDIPMLQAADYGIAFRAKPKAREAANGWVDRGNLTAILKMLEIREDTWFAG</sequence>
<dbReference type="PANTHER" id="PTHR43344:SF2">
    <property type="entry name" value="PHOSPHOSERINE PHOSPHATASE"/>
    <property type="match status" value="1"/>
</dbReference>
<keyword evidence="9" id="KW-0460">Magnesium</keyword>
<dbReference type="GO" id="GO:0000287">
    <property type="term" value="F:magnesium ion binding"/>
    <property type="evidence" value="ECO:0007669"/>
    <property type="project" value="TreeGrafter"/>
</dbReference>
<evidence type="ECO:0000256" key="8">
    <source>
        <dbReference type="ARBA" id="ARBA00022801"/>
    </source>
</evidence>
<evidence type="ECO:0000256" key="9">
    <source>
        <dbReference type="ARBA" id="ARBA00022842"/>
    </source>
</evidence>
<dbReference type="Gene3D" id="3.40.50.1000">
    <property type="entry name" value="HAD superfamily/HAD-like"/>
    <property type="match status" value="1"/>
</dbReference>
<dbReference type="NCBIfam" id="TIGR00338">
    <property type="entry name" value="serB"/>
    <property type="match status" value="1"/>
</dbReference>
<dbReference type="NCBIfam" id="TIGR01488">
    <property type="entry name" value="HAD-SF-IB"/>
    <property type="match status" value="1"/>
</dbReference>
<keyword evidence="16" id="KW-1185">Reference proteome</keyword>
<organism evidence="15 16">
    <name type="scientific">Aurantiacibacter spongiae</name>
    <dbReference type="NCBI Taxonomy" id="2488860"/>
    <lineage>
        <taxon>Bacteria</taxon>
        <taxon>Pseudomonadati</taxon>
        <taxon>Pseudomonadota</taxon>
        <taxon>Alphaproteobacteria</taxon>
        <taxon>Sphingomonadales</taxon>
        <taxon>Erythrobacteraceae</taxon>
        <taxon>Aurantiacibacter</taxon>
    </lineage>
</organism>
<dbReference type="AlphaFoldDB" id="A0A3N5DLP5"/>
<keyword evidence="7" id="KW-0479">Metal-binding</keyword>
<dbReference type="GO" id="GO:0005737">
    <property type="term" value="C:cytoplasm"/>
    <property type="evidence" value="ECO:0007669"/>
    <property type="project" value="TreeGrafter"/>
</dbReference>
<evidence type="ECO:0000313" key="16">
    <source>
        <dbReference type="Proteomes" id="UP000275232"/>
    </source>
</evidence>
<evidence type="ECO:0000256" key="7">
    <source>
        <dbReference type="ARBA" id="ARBA00022723"/>
    </source>
</evidence>
<dbReference type="SFLD" id="SFLDF00029">
    <property type="entry name" value="phosphoserine_phosphatase"/>
    <property type="match status" value="1"/>
</dbReference>
<evidence type="ECO:0000256" key="13">
    <source>
        <dbReference type="ARBA" id="ARBA00048523"/>
    </source>
</evidence>
<evidence type="ECO:0000256" key="14">
    <source>
        <dbReference type="PIRSR" id="PIRSR604469-1"/>
    </source>
</evidence>
<comment type="pathway">
    <text evidence="2">Amino-acid biosynthesis; L-serine biosynthesis; L-serine from 3-phospho-D-glycerate: step 3/3.</text>
</comment>
<protein>
    <recommendedName>
        <fullName evidence="5">Phosphoserine phosphatase</fullName>
        <ecNumber evidence="4">3.1.3.3</ecNumber>
    </recommendedName>
    <alternativeName>
        <fullName evidence="11">O-phosphoserine phosphohydrolase</fullName>
    </alternativeName>
</protein>
<evidence type="ECO:0000256" key="12">
    <source>
        <dbReference type="ARBA" id="ARBA00048138"/>
    </source>
</evidence>
<keyword evidence="8 15" id="KW-0378">Hydrolase</keyword>
<dbReference type="InterPro" id="IPR023214">
    <property type="entry name" value="HAD_sf"/>
</dbReference>
<dbReference type="SFLD" id="SFLDS00003">
    <property type="entry name" value="Haloacid_Dehalogenase"/>
    <property type="match status" value="1"/>
</dbReference>
<dbReference type="GO" id="GO:0006564">
    <property type="term" value="P:L-serine biosynthetic process"/>
    <property type="evidence" value="ECO:0007669"/>
    <property type="project" value="UniProtKB-KW"/>
</dbReference>
<comment type="similarity">
    <text evidence="3">Belongs to the HAD-like hydrolase superfamily. SerB family.</text>
</comment>
<dbReference type="GO" id="GO:0036424">
    <property type="term" value="F:L-phosphoserine phosphatase activity"/>
    <property type="evidence" value="ECO:0007669"/>
    <property type="project" value="InterPro"/>
</dbReference>
<dbReference type="InterPro" id="IPR004469">
    <property type="entry name" value="PSP"/>
</dbReference>
<keyword evidence="6" id="KW-0028">Amino-acid biosynthesis</keyword>
<comment type="caution">
    <text evidence="15">The sequence shown here is derived from an EMBL/GenBank/DDBJ whole genome shotgun (WGS) entry which is preliminary data.</text>
</comment>
<dbReference type="EC" id="3.1.3.3" evidence="4"/>
<evidence type="ECO:0000313" key="15">
    <source>
        <dbReference type="EMBL" id="RPF72612.1"/>
    </source>
</evidence>
<comment type="catalytic activity">
    <reaction evidence="12">
        <text>O-phospho-L-serine + H2O = L-serine + phosphate</text>
        <dbReference type="Rhea" id="RHEA:21208"/>
        <dbReference type="ChEBI" id="CHEBI:15377"/>
        <dbReference type="ChEBI" id="CHEBI:33384"/>
        <dbReference type="ChEBI" id="CHEBI:43474"/>
        <dbReference type="ChEBI" id="CHEBI:57524"/>
        <dbReference type="EC" id="3.1.3.3"/>
    </reaction>
</comment>
<evidence type="ECO:0000256" key="6">
    <source>
        <dbReference type="ARBA" id="ARBA00022605"/>
    </source>
</evidence>
<dbReference type="SFLD" id="SFLDG01137">
    <property type="entry name" value="C1.6.1:_Phosphoserine_Phosphat"/>
    <property type="match status" value="1"/>
</dbReference>
<dbReference type="Pfam" id="PF12710">
    <property type="entry name" value="HAD"/>
    <property type="match status" value="1"/>
</dbReference>
<gene>
    <name evidence="15" type="primary">serB</name>
    <name evidence="15" type="ORF">EG799_01205</name>
</gene>
<comment type="catalytic activity">
    <reaction evidence="13">
        <text>O-phospho-D-serine + H2O = D-serine + phosphate</text>
        <dbReference type="Rhea" id="RHEA:24873"/>
        <dbReference type="ChEBI" id="CHEBI:15377"/>
        <dbReference type="ChEBI" id="CHEBI:35247"/>
        <dbReference type="ChEBI" id="CHEBI:43474"/>
        <dbReference type="ChEBI" id="CHEBI:58680"/>
        <dbReference type="EC" id="3.1.3.3"/>
    </reaction>
</comment>
<feature type="active site" description="Nucleophile" evidence="14">
    <location>
        <position position="85"/>
    </location>
</feature>
<evidence type="ECO:0000256" key="10">
    <source>
        <dbReference type="ARBA" id="ARBA00023299"/>
    </source>
</evidence>
<evidence type="ECO:0000256" key="2">
    <source>
        <dbReference type="ARBA" id="ARBA00005135"/>
    </source>
</evidence>
<keyword evidence="10" id="KW-0718">Serine biosynthesis</keyword>
<evidence type="ECO:0000256" key="1">
    <source>
        <dbReference type="ARBA" id="ARBA00001946"/>
    </source>
</evidence>
<dbReference type="InterPro" id="IPR036412">
    <property type="entry name" value="HAD-like_sf"/>
</dbReference>
<dbReference type="UniPathway" id="UPA00135">
    <property type="reaction ID" value="UER00198"/>
</dbReference>
<dbReference type="EMBL" id="RPFZ01000001">
    <property type="protein sequence ID" value="RPF72612.1"/>
    <property type="molecule type" value="Genomic_DNA"/>
</dbReference>
<name>A0A3N5DLP5_9SPHN</name>
<dbReference type="SFLD" id="SFLDG01136">
    <property type="entry name" value="C1.6:_Phosphoserine_Phosphatas"/>
    <property type="match status" value="1"/>
</dbReference>
<proteinExistence type="inferred from homology"/>
<dbReference type="PANTHER" id="PTHR43344">
    <property type="entry name" value="PHOSPHOSERINE PHOSPHATASE"/>
    <property type="match status" value="1"/>
</dbReference>
<feature type="active site" description="Proton donor" evidence="14">
    <location>
        <position position="87"/>
    </location>
</feature>